<dbReference type="InterPro" id="IPR050639">
    <property type="entry name" value="SSR_resolvase"/>
</dbReference>
<dbReference type="FunFam" id="3.40.50.1390:FF:000001">
    <property type="entry name" value="DNA recombinase"/>
    <property type="match status" value="1"/>
</dbReference>
<dbReference type="SMART" id="SM00857">
    <property type="entry name" value="Resolvase"/>
    <property type="match status" value="1"/>
</dbReference>
<dbReference type="GO" id="GO:0015074">
    <property type="term" value="P:DNA integration"/>
    <property type="evidence" value="ECO:0007669"/>
    <property type="project" value="UniProtKB-KW"/>
</dbReference>
<evidence type="ECO:0000256" key="3">
    <source>
        <dbReference type="ARBA" id="ARBA00023125"/>
    </source>
</evidence>
<dbReference type="InterPro" id="IPR006119">
    <property type="entry name" value="Resolv_N"/>
</dbReference>
<dbReference type="GO" id="GO:0000150">
    <property type="term" value="F:DNA strand exchange activity"/>
    <property type="evidence" value="ECO:0007669"/>
    <property type="project" value="InterPro"/>
</dbReference>
<dbReference type="GO" id="GO:0003677">
    <property type="term" value="F:DNA binding"/>
    <property type="evidence" value="ECO:0007669"/>
    <property type="project" value="UniProtKB-KW"/>
</dbReference>
<evidence type="ECO:0000256" key="1">
    <source>
        <dbReference type="ARBA" id="ARBA00009913"/>
    </source>
</evidence>
<evidence type="ECO:0000256" key="7">
    <source>
        <dbReference type="SAM" id="MobiDB-lite"/>
    </source>
</evidence>
<evidence type="ECO:0000256" key="4">
    <source>
        <dbReference type="ARBA" id="ARBA00023172"/>
    </source>
</evidence>
<dbReference type="PANTHER" id="PTHR30461">
    <property type="entry name" value="DNA-INVERTASE FROM LAMBDOID PROPHAGE"/>
    <property type="match status" value="1"/>
</dbReference>
<dbReference type="AlphaFoldDB" id="A0A0U2X344"/>
<dbReference type="PANTHER" id="PTHR30461:SF26">
    <property type="entry name" value="RESOLVASE HOMOLOG YNEB"/>
    <property type="match status" value="1"/>
</dbReference>
<name>A0A0U2X344_9ENTE</name>
<dbReference type="PROSITE" id="PS00397">
    <property type="entry name" value="RECOMBINASES_1"/>
    <property type="match status" value="1"/>
</dbReference>
<keyword evidence="4" id="KW-0233">DNA recombination</keyword>
<feature type="region of interest" description="Disordered" evidence="7">
    <location>
        <begin position="164"/>
        <end position="188"/>
    </location>
</feature>
<sequence>MVIFGYARVSTWGQDLESQIVALKKAGCEKIYTEKFTGTKIDRKEFQTLLKELSEGDTLVVTKLDRFARSTVQGLETVQNLFKRGIKVHILNMGIIENTPTGRLTFTIFSAFAEFERDMIVERTQEGKAIAKLNPDFREGRPKKFSKDQLDLAMELLKKDTTKNVSRKTGISEASLYREKRRRKHQNL</sequence>
<dbReference type="Pfam" id="PF00239">
    <property type="entry name" value="Resolvase"/>
    <property type="match status" value="1"/>
</dbReference>
<evidence type="ECO:0000259" key="8">
    <source>
        <dbReference type="PROSITE" id="PS51736"/>
    </source>
</evidence>
<evidence type="ECO:0000256" key="5">
    <source>
        <dbReference type="PIRSR" id="PIRSR606118-50"/>
    </source>
</evidence>
<keyword evidence="2" id="KW-0229">DNA integration</keyword>
<evidence type="ECO:0000313" key="9">
    <source>
        <dbReference type="EMBL" id="ALS38810.1"/>
    </source>
</evidence>
<feature type="domain" description="Resolvase/invertase-type recombinase catalytic" evidence="8">
    <location>
        <begin position="2"/>
        <end position="135"/>
    </location>
</feature>
<dbReference type="InterPro" id="IPR006118">
    <property type="entry name" value="Recombinase_CS"/>
</dbReference>
<protein>
    <submittedName>
        <fullName evidence="9">Resolvase</fullName>
    </submittedName>
</protein>
<evidence type="ECO:0000256" key="6">
    <source>
        <dbReference type="PROSITE-ProRule" id="PRU10137"/>
    </source>
</evidence>
<comment type="similarity">
    <text evidence="1">Belongs to the site-specific recombinase resolvase family.</text>
</comment>
<proteinExistence type="inferred from homology"/>
<dbReference type="InterPro" id="IPR036162">
    <property type="entry name" value="Resolvase-like_N_sf"/>
</dbReference>
<keyword evidence="3" id="KW-0238">DNA-binding</keyword>
<dbReference type="Gene3D" id="3.40.50.1390">
    <property type="entry name" value="Resolvase, N-terminal catalytic domain"/>
    <property type="match status" value="1"/>
</dbReference>
<feature type="compositionally biased region" description="Basic residues" evidence="7">
    <location>
        <begin position="179"/>
        <end position="188"/>
    </location>
</feature>
<dbReference type="EMBL" id="CP013655">
    <property type="protein sequence ID" value="ALS38810.1"/>
    <property type="molecule type" value="Genomic_DNA"/>
</dbReference>
<dbReference type="SUPFAM" id="SSF53041">
    <property type="entry name" value="Resolvase-like"/>
    <property type="match status" value="1"/>
</dbReference>
<organism evidence="9 10">
    <name type="scientific">Enterococcus rotai</name>
    <dbReference type="NCBI Taxonomy" id="118060"/>
    <lineage>
        <taxon>Bacteria</taxon>
        <taxon>Bacillati</taxon>
        <taxon>Bacillota</taxon>
        <taxon>Bacilli</taxon>
        <taxon>Lactobacillales</taxon>
        <taxon>Enterococcaceae</taxon>
        <taxon>Enterococcus</taxon>
    </lineage>
</organism>
<dbReference type="STRING" id="118060.ATZ35_11945"/>
<dbReference type="InterPro" id="IPR009057">
    <property type="entry name" value="Homeodomain-like_sf"/>
</dbReference>
<evidence type="ECO:0000313" key="10">
    <source>
        <dbReference type="Proteomes" id="UP000067523"/>
    </source>
</evidence>
<dbReference type="KEGG" id="erx:ATZ35_11945"/>
<dbReference type="SUPFAM" id="SSF46689">
    <property type="entry name" value="Homeodomain-like"/>
    <property type="match status" value="1"/>
</dbReference>
<feature type="active site" description="O-(5'-phospho-DNA)-serine intermediate" evidence="5 6">
    <location>
        <position position="10"/>
    </location>
</feature>
<reference evidence="10" key="1">
    <citation type="submission" date="2015-12" db="EMBL/GenBank/DDBJ databases">
        <authorList>
            <person name="Lauer A."/>
            <person name="Humrighouse B."/>
            <person name="Loparev V."/>
            <person name="Shewmaker P.L."/>
            <person name="Whitney A.M."/>
            <person name="McLaughlin R.W."/>
        </authorList>
    </citation>
    <scope>NUCLEOTIDE SEQUENCE [LARGE SCALE GENOMIC DNA]</scope>
    <source>
        <strain evidence="10">LMG 26678</strain>
    </source>
</reference>
<accession>A0A0U2X344</accession>
<gene>
    <name evidence="9" type="ORF">ATZ35_11945</name>
</gene>
<dbReference type="Proteomes" id="UP000067523">
    <property type="component" value="Chromosome"/>
</dbReference>
<dbReference type="PROSITE" id="PS51736">
    <property type="entry name" value="RECOMBINASES_3"/>
    <property type="match status" value="1"/>
</dbReference>
<evidence type="ECO:0000256" key="2">
    <source>
        <dbReference type="ARBA" id="ARBA00022908"/>
    </source>
</evidence>
<dbReference type="CDD" id="cd03768">
    <property type="entry name" value="SR_ResInv"/>
    <property type="match status" value="1"/>
</dbReference>
<keyword evidence="10" id="KW-1185">Reference proteome</keyword>